<organism evidence="2 3">
    <name type="scientific">Trifolium medium</name>
    <dbReference type="NCBI Taxonomy" id="97028"/>
    <lineage>
        <taxon>Eukaryota</taxon>
        <taxon>Viridiplantae</taxon>
        <taxon>Streptophyta</taxon>
        <taxon>Embryophyta</taxon>
        <taxon>Tracheophyta</taxon>
        <taxon>Spermatophyta</taxon>
        <taxon>Magnoliopsida</taxon>
        <taxon>eudicotyledons</taxon>
        <taxon>Gunneridae</taxon>
        <taxon>Pentapetalae</taxon>
        <taxon>rosids</taxon>
        <taxon>fabids</taxon>
        <taxon>Fabales</taxon>
        <taxon>Fabaceae</taxon>
        <taxon>Papilionoideae</taxon>
        <taxon>50 kb inversion clade</taxon>
        <taxon>NPAAA clade</taxon>
        <taxon>Hologalegina</taxon>
        <taxon>IRL clade</taxon>
        <taxon>Trifolieae</taxon>
        <taxon>Trifolium</taxon>
    </lineage>
</organism>
<comment type="caution">
    <text evidence="2">The sequence shown here is derived from an EMBL/GenBank/DDBJ whole genome shotgun (WGS) entry which is preliminary data.</text>
</comment>
<reference evidence="2 3" key="1">
    <citation type="journal article" date="2018" name="Front. Plant Sci.">
        <title>Red Clover (Trifolium pratense) and Zigzag Clover (T. medium) - A Picture of Genomic Similarities and Differences.</title>
        <authorList>
            <person name="Dluhosova J."/>
            <person name="Istvanek J."/>
            <person name="Nedelnik J."/>
            <person name="Repkova J."/>
        </authorList>
    </citation>
    <scope>NUCLEOTIDE SEQUENCE [LARGE SCALE GENOMIC DNA]</scope>
    <source>
        <strain evidence="3">cv. 10/8</strain>
        <tissue evidence="2">Leaf</tissue>
    </source>
</reference>
<keyword evidence="3" id="KW-1185">Reference proteome</keyword>
<name>A0A392UJE6_9FABA</name>
<accession>A0A392UJE6</accession>
<evidence type="ECO:0000313" key="3">
    <source>
        <dbReference type="Proteomes" id="UP000265520"/>
    </source>
</evidence>
<dbReference type="EMBL" id="LXQA010805787">
    <property type="protein sequence ID" value="MCI71875.1"/>
    <property type="molecule type" value="Genomic_DNA"/>
</dbReference>
<feature type="region of interest" description="Disordered" evidence="1">
    <location>
        <begin position="24"/>
        <end position="47"/>
    </location>
</feature>
<dbReference type="AlphaFoldDB" id="A0A392UJE6"/>
<feature type="non-terminal residue" evidence="2">
    <location>
        <position position="47"/>
    </location>
</feature>
<evidence type="ECO:0000313" key="2">
    <source>
        <dbReference type="EMBL" id="MCI71875.1"/>
    </source>
</evidence>
<proteinExistence type="predicted"/>
<protein>
    <submittedName>
        <fullName evidence="2">Uncharacterized protein</fullName>
    </submittedName>
</protein>
<dbReference type="Proteomes" id="UP000265520">
    <property type="component" value="Unassembled WGS sequence"/>
</dbReference>
<sequence>MKTIMPASPRCEIHGTQWSDALASAKASGHRTGTQWSDALASAKASG</sequence>
<evidence type="ECO:0000256" key="1">
    <source>
        <dbReference type="SAM" id="MobiDB-lite"/>
    </source>
</evidence>